<dbReference type="PANTHER" id="PTHR47786">
    <property type="entry name" value="ALPHA-1,4-GLUCAN:MALTOSE-1-PHOSPHATE MALTOSYLTRANSFERASE"/>
    <property type="match status" value="1"/>
</dbReference>
<comment type="subunit">
    <text evidence="1 6">Homodimer.</text>
</comment>
<comment type="similarity">
    <text evidence="6">Belongs to the glycosyl hydrolase 13 family. GlgE subfamily.</text>
</comment>
<feature type="region of interest" description="Disordered" evidence="7">
    <location>
        <begin position="1"/>
        <end position="24"/>
    </location>
</feature>
<dbReference type="InterPro" id="IPR017853">
    <property type="entry name" value="GH"/>
</dbReference>
<dbReference type="InterPro" id="IPR021828">
    <property type="entry name" value="GlgE_dom_N/S"/>
</dbReference>
<feature type="binding site" evidence="6">
    <location>
        <position position="822"/>
    </location>
    <ligand>
        <name>alpha-maltose 1-phosphate</name>
        <dbReference type="ChEBI" id="CHEBI:63576"/>
    </ligand>
</feature>
<dbReference type="RefSeq" id="WP_090659910.1">
    <property type="nucleotide sequence ID" value="NZ_FMZX01000001.1"/>
</dbReference>
<dbReference type="EMBL" id="FMZX01000001">
    <property type="protein sequence ID" value="SDC25342.1"/>
    <property type="molecule type" value="Genomic_DNA"/>
</dbReference>
<dbReference type="AlphaFoldDB" id="A0A1G6K2S3"/>
<dbReference type="Pfam" id="PF00128">
    <property type="entry name" value="Alpha-amylase"/>
    <property type="match status" value="1"/>
</dbReference>
<feature type="region of interest" description="Disordered" evidence="7">
    <location>
        <begin position="723"/>
        <end position="751"/>
    </location>
</feature>
<feature type="binding site" evidence="6">
    <location>
        <begin position="999"/>
        <end position="1000"/>
    </location>
    <ligand>
        <name>alpha-maltose 1-phosphate</name>
        <dbReference type="ChEBI" id="CHEBI:63576"/>
    </ligand>
</feature>
<evidence type="ECO:0000256" key="2">
    <source>
        <dbReference type="ARBA" id="ARBA00022676"/>
    </source>
</evidence>
<accession>A0A1G6K2S3</accession>
<comment type="function">
    <text evidence="6">Maltosyltransferase that uses maltose 1-phosphate (M1P) as the sugar donor to elongate linear or branched alpha-(1-&gt;4)-glucans. Is involved in a branched alpha-glucan biosynthetic pathway from trehalose, together with TreS, Mak and GlgB.</text>
</comment>
<keyword evidence="2 6" id="KW-0328">Glycosyltransferase</keyword>
<dbReference type="GO" id="GO:0004553">
    <property type="term" value="F:hydrolase activity, hydrolyzing O-glycosyl compounds"/>
    <property type="evidence" value="ECO:0007669"/>
    <property type="project" value="InterPro"/>
</dbReference>
<dbReference type="Gene3D" id="1.20.58.80">
    <property type="entry name" value="Phosphotransferase system, lactose/cellobiose-type IIA subunit"/>
    <property type="match status" value="1"/>
</dbReference>
<keyword evidence="10" id="KW-1185">Reference proteome</keyword>
<evidence type="ECO:0000256" key="1">
    <source>
        <dbReference type="ARBA" id="ARBA00011738"/>
    </source>
</evidence>
<dbReference type="PANTHER" id="PTHR47786:SF2">
    <property type="entry name" value="GLYCOSYL HYDROLASE FAMILY 13 CATALYTIC DOMAIN-CONTAINING PROTEIN"/>
    <property type="match status" value="1"/>
</dbReference>
<dbReference type="CDD" id="cd00551">
    <property type="entry name" value="AmyAc_family"/>
    <property type="match status" value="1"/>
</dbReference>
<dbReference type="Pfam" id="PF21702">
    <property type="entry name" value="GLGE_C"/>
    <property type="match status" value="1"/>
</dbReference>
<dbReference type="GO" id="GO:0030979">
    <property type="term" value="P:alpha-glucan biosynthetic process"/>
    <property type="evidence" value="ECO:0007669"/>
    <property type="project" value="UniProtKB-UniRule"/>
</dbReference>
<dbReference type="InterPro" id="IPR049171">
    <property type="entry name" value="GLGE_C"/>
</dbReference>
<dbReference type="Gene3D" id="3.20.20.80">
    <property type="entry name" value="Glycosidases"/>
    <property type="match status" value="2"/>
</dbReference>
<dbReference type="InterPro" id="IPR026585">
    <property type="entry name" value="GlgE"/>
</dbReference>
<evidence type="ECO:0000313" key="9">
    <source>
        <dbReference type="EMBL" id="SDC25342.1"/>
    </source>
</evidence>
<sequence>MAERRTDKPKQAKRAAPAAKRKTVEAPAAIIPALPVIAPPEPDPEPAPAGPAVPRLYMLHPLLVGPLPAFDAAFERAASLGFSGVLLPPPFAPGGSGHLYQIADPDSPHPALEAEGDSSAALAVLAEKAKAHGLELYLDLVLDRVAADGRLAREQADWFAPIVPSGTPDPRLDPPDWDTLRARWDDPDVVAGLGAWWEERLRRFAAAGVSGFRCDAPARTPGRVWRRLTSALPEARFLAWTVGLPADALPDLTGVGFTATFDSLAWWDLREDWLTEEAARLAAIAPAIATVEAPFGPRLAARDPDPAMAERAALRHLRLAAGIGAGLLVPMGFEYGARRPLDPARDRPGDWDWIVQHAPFDLSNAIRAANAMLADRPLAQADLRPLAGPGAPATALLRAAGPDVRTARRAALVLANPDLHRPASVTATALLPGTGGVFTRFTPCVPAEGPGLEPGGALLLQPGEVRILEAIPPRPIRPAAEVAAEAGARMPRLGIEAIEPVVDGGRFPVKRTVGEVIEVRCDVVCDGHDKLAAALLWRAADEDTWCETRLRPLGNDRWAASFPLERMGRYSFAVEAWRDAFATFTDELQKKHNAGVPVSLELEEGRLLVEAAGQRAGGAVAELAAKLKGAGEGERLALLLAPETAALMADADDRPFRLRSAEIPVEAERTGARFASWYELFPRSQSGDPVRHGTFDDVIRQLPRIRRMGFDVLYFPPIHPIGKKNRKGRNNTLTPGPQDPGSPYAIGSEDGGHDALHPELGTLEDFRRLVREASAHGLELALDFAIQCSPDHPWLREHKEWFDWRPDGSLRYAENPPKKYEDIVNVDFYNEGAVPSLWIALRDVVRFWCDQGVRLFRVDNPHTKPFPFWEWLIADIRARHPDAVFLAEAFTRPKVMYRLAKLGFGQSYTYFTWRNEKQEIEEYLTELTTTAPKDFFRPHFFVNTPDINPLFLQSSGRPGFLIRAALATTLSGLWGMVQGYEFCEARAMPGKEEYLDSEKYQLRTWPERAPGDIVEEITRLNAIRRANPALQTQMGLAFHNAFNDNVLWYRKATAERDNCILVAVSLDPHHVQQASVELPLWEWDLPDHAALEAEDLMRGHRFTWQGKMQQIRLDPGELPFGIWRVRPAGGI</sequence>
<dbReference type="Pfam" id="PF11896">
    <property type="entry name" value="GlgE_dom_N_S"/>
    <property type="match status" value="1"/>
</dbReference>
<dbReference type="InterPro" id="IPR013780">
    <property type="entry name" value="Glyco_hydro_b"/>
</dbReference>
<comment type="catalytic activity">
    <reaction evidence="5 6">
        <text>alpha-maltose 1-phosphate + [(1-&gt;4)-alpha-D-glucosyl](n) = [(1-&gt;4)-alpha-D-glucosyl](n+2) + phosphate</text>
        <dbReference type="Rhea" id="RHEA:42692"/>
        <dbReference type="Rhea" id="RHEA-COMP:9584"/>
        <dbReference type="Rhea" id="RHEA-COMP:10183"/>
        <dbReference type="ChEBI" id="CHEBI:15444"/>
        <dbReference type="ChEBI" id="CHEBI:43474"/>
        <dbReference type="ChEBI" id="CHEBI:63576"/>
        <dbReference type="EC" id="2.4.99.16"/>
    </reaction>
</comment>
<feature type="domain" description="Glycosyl hydrolase family 13 catalytic" evidence="8">
    <location>
        <begin position="679"/>
        <end position="1024"/>
    </location>
</feature>
<dbReference type="SUPFAM" id="SSF51445">
    <property type="entry name" value="(Trans)glycosidases"/>
    <property type="match status" value="2"/>
</dbReference>
<reference evidence="9 10" key="1">
    <citation type="submission" date="2016-10" db="EMBL/GenBank/DDBJ databases">
        <authorList>
            <person name="de Groot N.N."/>
        </authorList>
    </citation>
    <scope>NUCLEOTIDE SEQUENCE [LARGE SCALE GENOMIC DNA]</scope>
    <source>
        <strain evidence="9 10">CPCC 100156</strain>
    </source>
</reference>
<feature type="site" description="Transition state stabilizer" evidence="6">
    <location>
        <position position="946"/>
    </location>
</feature>
<dbReference type="GO" id="GO:0016758">
    <property type="term" value="F:hexosyltransferase activity"/>
    <property type="evidence" value="ECO:0007669"/>
    <property type="project" value="UniProtKB-UniRule"/>
</dbReference>
<evidence type="ECO:0000259" key="8">
    <source>
        <dbReference type="SMART" id="SM00642"/>
    </source>
</evidence>
<dbReference type="SMART" id="SM00642">
    <property type="entry name" value="Aamy"/>
    <property type="match status" value="1"/>
</dbReference>
<dbReference type="Proteomes" id="UP000198925">
    <property type="component" value="Unassembled WGS sequence"/>
</dbReference>
<evidence type="ECO:0000256" key="6">
    <source>
        <dbReference type="HAMAP-Rule" id="MF_02124"/>
    </source>
</evidence>
<dbReference type="Gene3D" id="2.60.40.10">
    <property type="entry name" value="Immunoglobulins"/>
    <property type="match status" value="1"/>
</dbReference>
<dbReference type="Gene3D" id="2.60.40.1180">
    <property type="entry name" value="Golgi alpha-mannosidase II"/>
    <property type="match status" value="1"/>
</dbReference>
<evidence type="ECO:0000313" key="10">
    <source>
        <dbReference type="Proteomes" id="UP000198925"/>
    </source>
</evidence>
<dbReference type="CDD" id="cd11344">
    <property type="entry name" value="AmyAc_GlgE_like"/>
    <property type="match status" value="1"/>
</dbReference>
<dbReference type="STRING" id="938405.SAMN02927895_00561"/>
<feature type="active site" description="Proton donor" evidence="6">
    <location>
        <position position="888"/>
    </location>
</feature>
<evidence type="ECO:0000256" key="5">
    <source>
        <dbReference type="ARBA" id="ARBA00048735"/>
    </source>
</evidence>
<dbReference type="InterPro" id="IPR013783">
    <property type="entry name" value="Ig-like_fold"/>
</dbReference>
<feature type="compositionally biased region" description="Basic and acidic residues" evidence="7">
    <location>
        <begin position="1"/>
        <end position="10"/>
    </location>
</feature>
<dbReference type="EC" id="2.4.99.16" evidence="6"/>
<name>A0A1G6K2S3_9PROT</name>
<protein>
    <recommendedName>
        <fullName evidence="6">Alpha-1,4-glucan:maltose-1-phosphate maltosyltransferase</fullName>
        <shortName evidence="6">GMPMT</shortName>
        <ecNumber evidence="6">2.4.99.16</ecNumber>
    </recommendedName>
    <alternativeName>
        <fullName evidence="6">(1-&gt;4)-alpha-D-glucan:maltose-1-phosphate alpha-D-maltosyltransferase</fullName>
    </alternativeName>
</protein>
<dbReference type="InterPro" id="IPR006047">
    <property type="entry name" value="GH13_cat_dom"/>
</dbReference>
<evidence type="ECO:0000256" key="7">
    <source>
        <dbReference type="SAM" id="MobiDB-lite"/>
    </source>
</evidence>
<evidence type="ECO:0000256" key="3">
    <source>
        <dbReference type="ARBA" id="ARBA00022679"/>
    </source>
</evidence>
<organism evidence="9 10">
    <name type="scientific">Belnapia rosea</name>
    <dbReference type="NCBI Taxonomy" id="938405"/>
    <lineage>
        <taxon>Bacteria</taxon>
        <taxon>Pseudomonadati</taxon>
        <taxon>Pseudomonadota</taxon>
        <taxon>Alphaproteobacteria</taxon>
        <taxon>Acetobacterales</taxon>
        <taxon>Roseomonadaceae</taxon>
        <taxon>Belnapia</taxon>
    </lineage>
</organism>
<feature type="binding site" evidence="6">
    <location>
        <position position="787"/>
    </location>
    <ligand>
        <name>alpha-maltose 1-phosphate</name>
        <dbReference type="ChEBI" id="CHEBI:63576"/>
    </ligand>
</feature>
<keyword evidence="4 6" id="KW-0119">Carbohydrate metabolism</keyword>
<dbReference type="HAMAP" id="MF_02124">
    <property type="entry name" value="GlgE"/>
    <property type="match status" value="1"/>
</dbReference>
<evidence type="ECO:0000256" key="4">
    <source>
        <dbReference type="ARBA" id="ARBA00023277"/>
    </source>
</evidence>
<proteinExistence type="inferred from homology"/>
<feature type="binding site" evidence="6">
    <location>
        <position position="860"/>
    </location>
    <ligand>
        <name>alpha-maltose 1-phosphate</name>
        <dbReference type="ChEBI" id="CHEBI:63576"/>
    </ligand>
</feature>
<feature type="binding site" evidence="6">
    <location>
        <position position="727"/>
    </location>
    <ligand>
        <name>alpha-maltose 1-phosphate</name>
        <dbReference type="ChEBI" id="CHEBI:63576"/>
    </ligand>
</feature>
<keyword evidence="3 6" id="KW-0808">Transferase</keyword>
<feature type="active site" description="Nucleophile" evidence="6">
    <location>
        <position position="859"/>
    </location>
</feature>
<gene>
    <name evidence="6" type="primary">glgE</name>
    <name evidence="9" type="ORF">SAMN04487779_1001368</name>
</gene>